<sequence>MTAEAPEFVMWTPDAMRQRPAVHADDLVDGRRARAGDSDEVLRLSKPFAIELPIREITP</sequence>
<accession>A0A919WDV2</accession>
<evidence type="ECO:0000313" key="1">
    <source>
        <dbReference type="EMBL" id="GIM98331.1"/>
    </source>
</evidence>
<evidence type="ECO:0000313" key="2">
    <source>
        <dbReference type="Proteomes" id="UP000677082"/>
    </source>
</evidence>
<keyword evidence="2" id="KW-1185">Reference proteome</keyword>
<organism evidence="1 2">
    <name type="scientific">Paractinoplanes toevensis</name>
    <dbReference type="NCBI Taxonomy" id="571911"/>
    <lineage>
        <taxon>Bacteria</taxon>
        <taxon>Bacillati</taxon>
        <taxon>Actinomycetota</taxon>
        <taxon>Actinomycetes</taxon>
        <taxon>Micromonosporales</taxon>
        <taxon>Micromonosporaceae</taxon>
        <taxon>Paractinoplanes</taxon>
    </lineage>
</organism>
<dbReference type="EMBL" id="BOQN01000250">
    <property type="protein sequence ID" value="GIM98331.1"/>
    <property type="molecule type" value="Genomic_DNA"/>
</dbReference>
<reference evidence="1 2" key="1">
    <citation type="submission" date="2021-03" db="EMBL/GenBank/DDBJ databases">
        <title>Whole genome shotgun sequence of Actinoplanes toevensis NBRC 105298.</title>
        <authorList>
            <person name="Komaki H."/>
            <person name="Tamura T."/>
        </authorList>
    </citation>
    <scope>NUCLEOTIDE SEQUENCE [LARGE SCALE GENOMIC DNA]</scope>
    <source>
        <strain evidence="1 2">NBRC 105298</strain>
    </source>
</reference>
<comment type="caution">
    <text evidence="1">The sequence shown here is derived from an EMBL/GenBank/DDBJ whole genome shotgun (WGS) entry which is preliminary data.</text>
</comment>
<name>A0A919WDV2_9ACTN</name>
<dbReference type="AlphaFoldDB" id="A0A919WDV2"/>
<dbReference type="Proteomes" id="UP000677082">
    <property type="component" value="Unassembled WGS sequence"/>
</dbReference>
<proteinExistence type="predicted"/>
<gene>
    <name evidence="1" type="ORF">Ato02nite_101240</name>
</gene>
<dbReference type="RefSeq" id="WP_213013972.1">
    <property type="nucleotide sequence ID" value="NZ_BOQN01000250.1"/>
</dbReference>
<protein>
    <submittedName>
        <fullName evidence="1">Uncharacterized protein</fullName>
    </submittedName>
</protein>